<evidence type="ECO:0000313" key="3">
    <source>
        <dbReference type="Proteomes" id="UP001189429"/>
    </source>
</evidence>
<dbReference type="SUPFAM" id="SSF48179">
    <property type="entry name" value="6-phosphogluconate dehydrogenase C-terminal domain-like"/>
    <property type="match status" value="1"/>
</dbReference>
<dbReference type="InterPro" id="IPR008927">
    <property type="entry name" value="6-PGluconate_DH-like_C_sf"/>
</dbReference>
<dbReference type="EMBL" id="CAUYUJ010016593">
    <property type="protein sequence ID" value="CAK0866958.1"/>
    <property type="molecule type" value="Genomic_DNA"/>
</dbReference>
<evidence type="ECO:0000313" key="2">
    <source>
        <dbReference type="EMBL" id="CAK0866958.1"/>
    </source>
</evidence>
<evidence type="ECO:0000259" key="1">
    <source>
        <dbReference type="Pfam" id="PF08546"/>
    </source>
</evidence>
<protein>
    <recommendedName>
        <fullName evidence="1">Ketopantoate reductase C-terminal domain-containing protein</fullName>
    </recommendedName>
</protein>
<dbReference type="InterPro" id="IPR013328">
    <property type="entry name" value="6PGD_dom2"/>
</dbReference>
<proteinExistence type="predicted"/>
<sequence>MLSQVSNLMARRVPTEIDFLNGEISKMAVEYNIEAPINRALIEAVKLAEMQNDGCPQYSGESLMALTGAQDSGVLARAVLNSIGLVSLAMTAQCLIRARL</sequence>
<feature type="domain" description="Ketopantoate reductase C-terminal" evidence="1">
    <location>
        <begin position="9"/>
        <end position="48"/>
    </location>
</feature>
<dbReference type="Proteomes" id="UP001189429">
    <property type="component" value="Unassembled WGS sequence"/>
</dbReference>
<dbReference type="Gene3D" id="1.10.1040.10">
    <property type="entry name" value="N-(1-d-carboxylethyl)-l-norvaline Dehydrogenase, domain 2"/>
    <property type="match status" value="1"/>
</dbReference>
<dbReference type="Pfam" id="PF08546">
    <property type="entry name" value="ApbA_C"/>
    <property type="match status" value="1"/>
</dbReference>
<gene>
    <name evidence="2" type="ORF">PCOR1329_LOCUS53999</name>
</gene>
<comment type="caution">
    <text evidence="2">The sequence shown here is derived from an EMBL/GenBank/DDBJ whole genome shotgun (WGS) entry which is preliminary data.</text>
</comment>
<reference evidence="2" key="1">
    <citation type="submission" date="2023-10" db="EMBL/GenBank/DDBJ databases">
        <authorList>
            <person name="Chen Y."/>
            <person name="Shah S."/>
            <person name="Dougan E. K."/>
            <person name="Thang M."/>
            <person name="Chan C."/>
        </authorList>
    </citation>
    <scope>NUCLEOTIDE SEQUENCE [LARGE SCALE GENOMIC DNA]</scope>
</reference>
<name>A0ABN9V387_9DINO</name>
<dbReference type="InterPro" id="IPR013752">
    <property type="entry name" value="KPA_reductase"/>
</dbReference>
<keyword evidence="3" id="KW-1185">Reference proteome</keyword>
<organism evidence="2 3">
    <name type="scientific">Prorocentrum cordatum</name>
    <dbReference type="NCBI Taxonomy" id="2364126"/>
    <lineage>
        <taxon>Eukaryota</taxon>
        <taxon>Sar</taxon>
        <taxon>Alveolata</taxon>
        <taxon>Dinophyceae</taxon>
        <taxon>Prorocentrales</taxon>
        <taxon>Prorocentraceae</taxon>
        <taxon>Prorocentrum</taxon>
    </lineage>
</organism>
<accession>A0ABN9V387</accession>